<name>A0A1T4VMB3_9FIRM</name>
<sequence length="179" mass="20806">MSENVTIDMFEKEAEEMTAMHIISKDDKFESTEGGFVNLTYNGKKYEKVNVVRLFPFTDANKYISIRANDDKAKEIGIIKDLDEMPDSTKKILTKQLDMNYFTPVIKKIYNIKEDYGYAYFSVLTDKGECEFAINMASNAVTKLSDNRLIIMDLDENRFEIRDVNALTMKEKRKLDLFL</sequence>
<dbReference type="AlphaFoldDB" id="A0A1T4VMB3"/>
<dbReference type="InterPro" id="IPR015005">
    <property type="entry name" value="DUF1854"/>
</dbReference>
<dbReference type="OrthoDB" id="9796887at2"/>
<dbReference type="STRING" id="39495.SAMN02745111_01226"/>
<dbReference type="RefSeq" id="WP_078766095.1">
    <property type="nucleotide sequence ID" value="NZ_FUXZ01000007.1"/>
</dbReference>
<evidence type="ECO:0000313" key="2">
    <source>
        <dbReference type="EMBL" id="SKA66122.1"/>
    </source>
</evidence>
<dbReference type="EMBL" id="FUXZ01000007">
    <property type="protein sequence ID" value="SKA66122.1"/>
    <property type="molecule type" value="Genomic_DNA"/>
</dbReference>
<gene>
    <name evidence="2" type="ORF">SAMN02745111_01226</name>
</gene>
<keyword evidence="3" id="KW-1185">Reference proteome</keyword>
<protein>
    <recommendedName>
        <fullName evidence="1">DUF1854 domain-containing protein</fullName>
    </recommendedName>
</protein>
<evidence type="ECO:0000313" key="3">
    <source>
        <dbReference type="Proteomes" id="UP000190814"/>
    </source>
</evidence>
<feature type="domain" description="DUF1854" evidence="1">
    <location>
        <begin position="46"/>
        <end position="176"/>
    </location>
</feature>
<dbReference type="Pfam" id="PF08909">
    <property type="entry name" value="DUF1854"/>
    <property type="match status" value="1"/>
</dbReference>
<reference evidence="2 3" key="1">
    <citation type="submission" date="2017-02" db="EMBL/GenBank/DDBJ databases">
        <authorList>
            <person name="Peterson S.W."/>
        </authorList>
    </citation>
    <scope>NUCLEOTIDE SEQUENCE [LARGE SCALE GENOMIC DNA]</scope>
    <source>
        <strain evidence="2 3">ATCC 35992</strain>
    </source>
</reference>
<proteinExistence type="predicted"/>
<evidence type="ECO:0000259" key="1">
    <source>
        <dbReference type="Pfam" id="PF08909"/>
    </source>
</evidence>
<organism evidence="2 3">
    <name type="scientific">Eubacterium uniforme</name>
    <dbReference type="NCBI Taxonomy" id="39495"/>
    <lineage>
        <taxon>Bacteria</taxon>
        <taxon>Bacillati</taxon>
        <taxon>Bacillota</taxon>
        <taxon>Clostridia</taxon>
        <taxon>Eubacteriales</taxon>
        <taxon>Eubacteriaceae</taxon>
        <taxon>Eubacterium</taxon>
    </lineage>
</organism>
<dbReference type="Proteomes" id="UP000190814">
    <property type="component" value="Unassembled WGS sequence"/>
</dbReference>
<accession>A0A1T4VMB3</accession>